<accession>A0ABY7TXA9</accession>
<name>A0ABY7TXA9_9SPHN</name>
<proteinExistence type="predicted"/>
<gene>
    <name evidence="1" type="ORF">PQ457_01380</name>
</gene>
<dbReference type="EMBL" id="CP117417">
    <property type="protein sequence ID" value="WCT77661.1"/>
    <property type="molecule type" value="Genomic_DNA"/>
</dbReference>
<organism evidence="1 2">
    <name type="scientific">Novosphingobium humi</name>
    <dbReference type="NCBI Taxonomy" id="2282397"/>
    <lineage>
        <taxon>Bacteria</taxon>
        <taxon>Pseudomonadati</taxon>
        <taxon>Pseudomonadota</taxon>
        <taxon>Alphaproteobacteria</taxon>
        <taxon>Sphingomonadales</taxon>
        <taxon>Sphingomonadaceae</taxon>
        <taxon>Novosphingobium</taxon>
    </lineage>
</organism>
<dbReference type="RefSeq" id="WP_273618025.1">
    <property type="nucleotide sequence ID" value="NZ_CP117417.1"/>
</dbReference>
<evidence type="ECO:0000313" key="2">
    <source>
        <dbReference type="Proteomes" id="UP001218231"/>
    </source>
</evidence>
<dbReference type="Proteomes" id="UP001218231">
    <property type="component" value="Chromosome"/>
</dbReference>
<protein>
    <submittedName>
        <fullName evidence="1">Tail tape measure protein</fullName>
    </submittedName>
</protein>
<sequence>MVNTSISGGSDTVQSLLIDVRASTQGFAQDISAMRSGFDTTLLPGFTQAGSTLDTALTQALKRGTTGFGDLRTTALKALADIAASASSSFLSGALGLETSAGTTSGISSLIGSVLGLPGRATGGPVSPGQAYLVGERGPELFVPTSAGSVASNGALNPGSRNVNVSIQLNGGTGDAPAAMQRSSRQVASAVRRALTQS</sequence>
<evidence type="ECO:0000313" key="1">
    <source>
        <dbReference type="EMBL" id="WCT77661.1"/>
    </source>
</evidence>
<reference evidence="1 2" key="1">
    <citation type="submission" date="2023-02" db="EMBL/GenBank/DDBJ databases">
        <title>Genome sequence of Novosphingobium humi KACC 19094.</title>
        <authorList>
            <person name="Kim S."/>
            <person name="Heo J."/>
            <person name="Kwon S.-W."/>
        </authorList>
    </citation>
    <scope>NUCLEOTIDE SEQUENCE [LARGE SCALE GENOMIC DNA]</scope>
    <source>
        <strain evidence="1 2">KACC 19094</strain>
    </source>
</reference>
<keyword evidence="2" id="KW-1185">Reference proteome</keyword>